<evidence type="ECO:0000313" key="2">
    <source>
        <dbReference type="Proteomes" id="UP000284416"/>
    </source>
</evidence>
<dbReference type="EMBL" id="QWEG01000020">
    <property type="protein sequence ID" value="RHW32129.1"/>
    <property type="molecule type" value="Genomic_DNA"/>
</dbReference>
<proteinExistence type="predicted"/>
<evidence type="ECO:0000313" key="1">
    <source>
        <dbReference type="EMBL" id="RHW32129.1"/>
    </source>
</evidence>
<dbReference type="AlphaFoldDB" id="A0A417YH01"/>
<reference evidence="1 2" key="1">
    <citation type="journal article" date="2017" name="Int. J. Syst. Evol. Microbiol.">
        <title>Bacillus notoginsengisoli sp. nov., a novel bacterium isolated from the rhizosphere of Panax notoginseng.</title>
        <authorList>
            <person name="Zhang M.Y."/>
            <person name="Cheng J."/>
            <person name="Cai Y."/>
            <person name="Zhang T.Y."/>
            <person name="Wu Y.Y."/>
            <person name="Manikprabhu D."/>
            <person name="Li W.J."/>
            <person name="Zhang Y.X."/>
        </authorList>
    </citation>
    <scope>NUCLEOTIDE SEQUENCE [LARGE SCALE GENOMIC DNA]</scope>
    <source>
        <strain evidence="1 2">JCM 30743</strain>
    </source>
</reference>
<gene>
    <name evidence="1" type="ORF">D1B31_21555</name>
</gene>
<protein>
    <submittedName>
        <fullName evidence="1">Uncharacterized protein</fullName>
    </submittedName>
</protein>
<dbReference type="RefSeq" id="WP_118924358.1">
    <property type="nucleotide sequence ID" value="NZ_QWEG01000020.1"/>
</dbReference>
<dbReference type="Proteomes" id="UP000284416">
    <property type="component" value="Unassembled WGS sequence"/>
</dbReference>
<dbReference type="OrthoDB" id="1191130at2"/>
<sequence length="125" mass="14311">MRLLCKACKTVISNELKFLEDDSKLNQDIVGEDFIPQGLFIINSDDVYPARIRNRIIINIKDLIHCKYHRDRRRLNGCCGKDGCDGNNLVCQNNHEIGVEISDCWQPHLVALDPNLVEQSFVQSN</sequence>
<name>A0A417YH01_9BACI</name>
<keyword evidence="2" id="KW-1185">Reference proteome</keyword>
<comment type="caution">
    <text evidence="1">The sequence shown here is derived from an EMBL/GenBank/DDBJ whole genome shotgun (WGS) entry which is preliminary data.</text>
</comment>
<accession>A0A417YH01</accession>
<organism evidence="1 2">
    <name type="scientific">Neobacillus notoginsengisoli</name>
    <dbReference type="NCBI Taxonomy" id="1578198"/>
    <lineage>
        <taxon>Bacteria</taxon>
        <taxon>Bacillati</taxon>
        <taxon>Bacillota</taxon>
        <taxon>Bacilli</taxon>
        <taxon>Bacillales</taxon>
        <taxon>Bacillaceae</taxon>
        <taxon>Neobacillus</taxon>
    </lineage>
</organism>